<name>A0AAV4AU04_9GAST</name>
<dbReference type="Proteomes" id="UP000735302">
    <property type="component" value="Unassembled WGS sequence"/>
</dbReference>
<dbReference type="EMBL" id="BLXT01004140">
    <property type="protein sequence ID" value="GFO10033.1"/>
    <property type="molecule type" value="Genomic_DNA"/>
</dbReference>
<protein>
    <submittedName>
        <fullName evidence="1">Uncharacterized protein</fullName>
    </submittedName>
</protein>
<evidence type="ECO:0000313" key="1">
    <source>
        <dbReference type="EMBL" id="GFO10033.1"/>
    </source>
</evidence>
<comment type="caution">
    <text evidence="1">The sequence shown here is derived from an EMBL/GenBank/DDBJ whole genome shotgun (WGS) entry which is preliminary data.</text>
</comment>
<proteinExistence type="predicted"/>
<dbReference type="AlphaFoldDB" id="A0AAV4AU04"/>
<keyword evidence="2" id="KW-1185">Reference proteome</keyword>
<accession>A0AAV4AU04</accession>
<organism evidence="1 2">
    <name type="scientific">Plakobranchus ocellatus</name>
    <dbReference type="NCBI Taxonomy" id="259542"/>
    <lineage>
        <taxon>Eukaryota</taxon>
        <taxon>Metazoa</taxon>
        <taxon>Spiralia</taxon>
        <taxon>Lophotrochozoa</taxon>
        <taxon>Mollusca</taxon>
        <taxon>Gastropoda</taxon>
        <taxon>Heterobranchia</taxon>
        <taxon>Euthyneura</taxon>
        <taxon>Panpulmonata</taxon>
        <taxon>Sacoglossa</taxon>
        <taxon>Placobranchoidea</taxon>
        <taxon>Plakobranchidae</taxon>
        <taxon>Plakobranchus</taxon>
    </lineage>
</organism>
<gene>
    <name evidence="1" type="ORF">PoB_003653800</name>
</gene>
<reference evidence="1 2" key="1">
    <citation type="journal article" date="2021" name="Elife">
        <title>Chloroplast acquisition without the gene transfer in kleptoplastic sea slugs, Plakobranchus ocellatus.</title>
        <authorList>
            <person name="Maeda T."/>
            <person name="Takahashi S."/>
            <person name="Yoshida T."/>
            <person name="Shimamura S."/>
            <person name="Takaki Y."/>
            <person name="Nagai Y."/>
            <person name="Toyoda A."/>
            <person name="Suzuki Y."/>
            <person name="Arimoto A."/>
            <person name="Ishii H."/>
            <person name="Satoh N."/>
            <person name="Nishiyama T."/>
            <person name="Hasebe M."/>
            <person name="Maruyama T."/>
            <person name="Minagawa J."/>
            <person name="Obokata J."/>
            <person name="Shigenobu S."/>
        </authorList>
    </citation>
    <scope>NUCLEOTIDE SEQUENCE [LARGE SCALE GENOMIC DNA]</scope>
</reference>
<sequence length="110" mass="12002">MSVPDKVPDDDEDVSLLSDFGNCWRIFCELALKSAGTFMQGAHKPYTYTHTDVTPGEAYSLTDPAPYFDIINICFDTPSDLVNLAAGLEAVNRVEKFTQLAGQIAPTLAL</sequence>
<evidence type="ECO:0000313" key="2">
    <source>
        <dbReference type="Proteomes" id="UP000735302"/>
    </source>
</evidence>